<name>A0A9N8DGF6_9STRA</name>
<keyword evidence="4" id="KW-1185">Reference proteome</keyword>
<feature type="transmembrane region" description="Helical" evidence="2">
    <location>
        <begin position="292"/>
        <end position="312"/>
    </location>
</feature>
<reference evidence="3" key="1">
    <citation type="submission" date="2020-06" db="EMBL/GenBank/DDBJ databases">
        <authorList>
            <consortium name="Plant Systems Biology data submission"/>
        </authorList>
    </citation>
    <scope>NUCLEOTIDE SEQUENCE</scope>
    <source>
        <strain evidence="3">D6</strain>
    </source>
</reference>
<evidence type="ECO:0000256" key="2">
    <source>
        <dbReference type="SAM" id="Phobius"/>
    </source>
</evidence>
<dbReference type="Gene3D" id="1.10.3730.20">
    <property type="match status" value="1"/>
</dbReference>
<feature type="transmembrane region" description="Helical" evidence="2">
    <location>
        <begin position="37"/>
        <end position="55"/>
    </location>
</feature>
<feature type="transmembrane region" description="Helical" evidence="2">
    <location>
        <begin position="366"/>
        <end position="383"/>
    </location>
</feature>
<feature type="transmembrane region" description="Helical" evidence="2">
    <location>
        <begin position="332"/>
        <end position="354"/>
    </location>
</feature>
<feature type="transmembrane region" description="Helical" evidence="2">
    <location>
        <begin position="180"/>
        <end position="203"/>
    </location>
</feature>
<gene>
    <name evidence="3" type="ORF">SEMRO_75_G041320.1</name>
</gene>
<evidence type="ECO:0000313" key="4">
    <source>
        <dbReference type="Proteomes" id="UP001153069"/>
    </source>
</evidence>
<dbReference type="GO" id="GO:0016020">
    <property type="term" value="C:membrane"/>
    <property type="evidence" value="ECO:0007669"/>
    <property type="project" value="TreeGrafter"/>
</dbReference>
<comment type="caution">
    <text evidence="3">The sequence shown here is derived from an EMBL/GenBank/DDBJ whole genome shotgun (WGS) entry which is preliminary data.</text>
</comment>
<evidence type="ECO:0000256" key="1">
    <source>
        <dbReference type="SAM" id="MobiDB-lite"/>
    </source>
</evidence>
<dbReference type="AlphaFoldDB" id="A0A9N8DGF6"/>
<dbReference type="PANTHER" id="PTHR13146:SF1">
    <property type="entry name" value="SUGAR PHOSPHATE TRANSPORTER DOMAIN-CONTAINING PROTEIN"/>
    <property type="match status" value="1"/>
</dbReference>
<protein>
    <submittedName>
        <fullName evidence="3">Chromosome 2 open reading frame 18</fullName>
    </submittedName>
</protein>
<proteinExistence type="predicted"/>
<dbReference type="SUPFAM" id="SSF103481">
    <property type="entry name" value="Multidrug resistance efflux transporter EmrE"/>
    <property type="match status" value="1"/>
</dbReference>
<evidence type="ECO:0000313" key="3">
    <source>
        <dbReference type="EMBL" id="CAB9500090.1"/>
    </source>
</evidence>
<dbReference type="OrthoDB" id="29773at2759"/>
<keyword evidence="2" id="KW-1133">Transmembrane helix</keyword>
<feature type="compositionally biased region" description="Polar residues" evidence="1">
    <location>
        <begin position="126"/>
        <end position="140"/>
    </location>
</feature>
<sequence>MYSLQTSLIILGMIISGTARSVGVKVLYQLGFDHPLLVALFYLAGQSMALLVYAFSKYCRRGSQGDNNNNTPKREYARLSIQEEDGDIEKQIQEHEDDTCCSITVEEEDASSSSSENEDQSQRQSTTSKRPSLQRQGSQTGLTAESHQAVAWVHCIPWQLKPLIPGLFNLANAALKWASFIYCAASIAEMLMSGLELVLSVVVARMVRKRHIHPWRWAGVAIVAVGLWLVHAADVILEKDQQSAGVSSASPEQLQRDQTIGALLIVGQCITAVGQDMAEELFLQETDFPATLLLGMEGLFGLLFGIPLYLQYAPTPPMETLVSMQQSPWTMVYLFLLTTVFTVTGIFNIMTTGVTSSMTRNMWKNCRTLLVWVLGLVLFYAVGDENLGEEWIMPDSFFILGGFLTMLSGIYVYYKHK</sequence>
<organism evidence="3 4">
    <name type="scientific">Seminavis robusta</name>
    <dbReference type="NCBI Taxonomy" id="568900"/>
    <lineage>
        <taxon>Eukaryota</taxon>
        <taxon>Sar</taxon>
        <taxon>Stramenopiles</taxon>
        <taxon>Ochrophyta</taxon>
        <taxon>Bacillariophyta</taxon>
        <taxon>Bacillariophyceae</taxon>
        <taxon>Bacillariophycidae</taxon>
        <taxon>Naviculales</taxon>
        <taxon>Naviculaceae</taxon>
        <taxon>Seminavis</taxon>
    </lineage>
</organism>
<feature type="transmembrane region" description="Helical" evidence="2">
    <location>
        <begin position="215"/>
        <end position="237"/>
    </location>
</feature>
<dbReference type="InterPro" id="IPR037185">
    <property type="entry name" value="EmrE-like"/>
</dbReference>
<feature type="region of interest" description="Disordered" evidence="1">
    <location>
        <begin position="106"/>
        <end position="140"/>
    </location>
</feature>
<dbReference type="Proteomes" id="UP001153069">
    <property type="component" value="Unassembled WGS sequence"/>
</dbReference>
<keyword evidence="2" id="KW-0472">Membrane</keyword>
<dbReference type="PANTHER" id="PTHR13146">
    <property type="match status" value="1"/>
</dbReference>
<feature type="transmembrane region" description="Helical" evidence="2">
    <location>
        <begin position="395"/>
        <end position="414"/>
    </location>
</feature>
<dbReference type="EMBL" id="CAICTM010000074">
    <property type="protein sequence ID" value="CAB9500090.1"/>
    <property type="molecule type" value="Genomic_DNA"/>
</dbReference>
<keyword evidence="2" id="KW-0812">Transmembrane</keyword>
<accession>A0A9N8DGF6</accession>